<keyword evidence="11 14" id="KW-0472">Membrane</keyword>
<evidence type="ECO:0000256" key="10">
    <source>
        <dbReference type="ARBA" id="ARBA00022989"/>
    </source>
</evidence>
<feature type="transmembrane region" description="Helical" evidence="14">
    <location>
        <begin position="1168"/>
        <end position="1187"/>
    </location>
</feature>
<evidence type="ECO:0000313" key="18">
    <source>
        <dbReference type="Proteomes" id="UP000245956"/>
    </source>
</evidence>
<dbReference type="GO" id="GO:0016567">
    <property type="term" value="P:protein ubiquitination"/>
    <property type="evidence" value="ECO:0007669"/>
    <property type="project" value="UniProtKB-ARBA"/>
</dbReference>
<dbReference type="GO" id="GO:0008270">
    <property type="term" value="F:zinc ion binding"/>
    <property type="evidence" value="ECO:0007669"/>
    <property type="project" value="UniProtKB-KW"/>
</dbReference>
<comment type="caution">
    <text evidence="17">The sequence shown here is derived from an EMBL/GenBank/DDBJ whole genome shotgun (WGS) entry which is preliminary data.</text>
</comment>
<comment type="pathway">
    <text evidence="2">Protein modification; protein ubiquitination.</text>
</comment>
<evidence type="ECO:0000256" key="8">
    <source>
        <dbReference type="ARBA" id="ARBA00022833"/>
    </source>
</evidence>
<keyword evidence="4" id="KW-0813">Transport</keyword>
<dbReference type="GO" id="GO:0005778">
    <property type="term" value="C:peroxisomal membrane"/>
    <property type="evidence" value="ECO:0007669"/>
    <property type="project" value="UniProtKB-SubCell"/>
</dbReference>
<feature type="compositionally biased region" description="Low complexity" evidence="13">
    <location>
        <begin position="913"/>
        <end position="922"/>
    </location>
</feature>
<dbReference type="EMBL" id="LCWV01000005">
    <property type="protein sequence ID" value="PWI72697.1"/>
    <property type="molecule type" value="Genomic_DNA"/>
</dbReference>
<keyword evidence="10 14" id="KW-1133">Transmembrane helix</keyword>
<comment type="similarity">
    <text evidence="3">Belongs to the pex2/pex10/pex12 family.</text>
</comment>
<evidence type="ECO:0000256" key="6">
    <source>
        <dbReference type="ARBA" id="ARBA00022723"/>
    </source>
</evidence>
<keyword evidence="6" id="KW-0479">Metal-binding</keyword>
<feature type="compositionally biased region" description="Low complexity" evidence="13">
    <location>
        <begin position="1003"/>
        <end position="1013"/>
    </location>
</feature>
<feature type="region of interest" description="Disordered" evidence="13">
    <location>
        <begin position="1113"/>
        <end position="1133"/>
    </location>
</feature>
<feature type="region of interest" description="Disordered" evidence="13">
    <location>
        <begin position="284"/>
        <end position="312"/>
    </location>
</feature>
<dbReference type="PANTHER" id="PTHR40467">
    <property type="match status" value="1"/>
</dbReference>
<feature type="transmembrane region" description="Helical" evidence="14">
    <location>
        <begin position="648"/>
        <end position="669"/>
    </location>
</feature>
<evidence type="ECO:0000256" key="9">
    <source>
        <dbReference type="ARBA" id="ARBA00022927"/>
    </source>
</evidence>
<keyword evidence="12" id="KW-0576">Peroxisome</keyword>
<dbReference type="InterPro" id="IPR039966">
    <property type="entry name" value="C553.12c"/>
</dbReference>
<name>A0A2U3EDV0_PURLI</name>
<feature type="transmembrane region" description="Helical" evidence="14">
    <location>
        <begin position="1403"/>
        <end position="1423"/>
    </location>
</feature>
<feature type="compositionally biased region" description="Pro residues" evidence="13">
    <location>
        <begin position="895"/>
        <end position="912"/>
    </location>
</feature>
<dbReference type="Gene3D" id="3.40.50.620">
    <property type="entry name" value="HUPs"/>
    <property type="match status" value="1"/>
</dbReference>
<feature type="region of interest" description="Disordered" evidence="13">
    <location>
        <begin position="1781"/>
        <end position="1819"/>
    </location>
</feature>
<organism evidence="17 18">
    <name type="scientific">Purpureocillium lilacinum</name>
    <name type="common">Paecilomyces lilacinus</name>
    <dbReference type="NCBI Taxonomy" id="33203"/>
    <lineage>
        <taxon>Eukaryota</taxon>
        <taxon>Fungi</taxon>
        <taxon>Dikarya</taxon>
        <taxon>Ascomycota</taxon>
        <taxon>Pezizomycotina</taxon>
        <taxon>Sordariomycetes</taxon>
        <taxon>Hypocreomycetidae</taxon>
        <taxon>Hypocreales</taxon>
        <taxon>Ophiocordycipitaceae</taxon>
        <taxon>Purpureocillium</taxon>
    </lineage>
</organism>
<dbReference type="PANTHER" id="PTHR40467:SF1">
    <property type="match status" value="1"/>
</dbReference>
<dbReference type="InterPro" id="IPR014729">
    <property type="entry name" value="Rossmann-like_a/b/a_fold"/>
</dbReference>
<feature type="transmembrane region" description="Helical" evidence="14">
    <location>
        <begin position="1443"/>
        <end position="1464"/>
    </location>
</feature>
<dbReference type="Proteomes" id="UP000245956">
    <property type="component" value="Unassembled WGS sequence"/>
</dbReference>
<feature type="region of interest" description="Disordered" evidence="13">
    <location>
        <begin position="1"/>
        <end position="37"/>
    </location>
</feature>
<feature type="transmembrane region" description="Helical" evidence="14">
    <location>
        <begin position="1220"/>
        <end position="1243"/>
    </location>
</feature>
<feature type="transmembrane region" description="Helical" evidence="14">
    <location>
        <begin position="1503"/>
        <end position="1523"/>
    </location>
</feature>
<evidence type="ECO:0000256" key="1">
    <source>
        <dbReference type="ARBA" id="ARBA00004585"/>
    </source>
</evidence>
<proteinExistence type="inferred from homology"/>
<accession>A0A2U3EDV0</accession>
<dbReference type="Pfam" id="PF01507">
    <property type="entry name" value="PAPS_reduct"/>
    <property type="match status" value="1"/>
</dbReference>
<evidence type="ECO:0000256" key="12">
    <source>
        <dbReference type="ARBA" id="ARBA00023140"/>
    </source>
</evidence>
<evidence type="ECO:0000256" key="2">
    <source>
        <dbReference type="ARBA" id="ARBA00004906"/>
    </source>
</evidence>
<feature type="transmembrane region" description="Helical" evidence="14">
    <location>
        <begin position="1290"/>
        <end position="1310"/>
    </location>
</feature>
<dbReference type="GO" id="GO:0003824">
    <property type="term" value="F:catalytic activity"/>
    <property type="evidence" value="ECO:0007669"/>
    <property type="project" value="InterPro"/>
</dbReference>
<dbReference type="InterPro" id="IPR002500">
    <property type="entry name" value="PAPS_reduct_dom"/>
</dbReference>
<reference evidence="17 18" key="1">
    <citation type="journal article" date="2016" name="Front. Microbiol.">
        <title>Genome and transcriptome sequences reveal the specific parasitism of the nematophagous Purpureocillium lilacinum 36-1.</title>
        <authorList>
            <person name="Xie J."/>
            <person name="Li S."/>
            <person name="Mo C."/>
            <person name="Xiao X."/>
            <person name="Peng D."/>
            <person name="Wang G."/>
            <person name="Xiao Y."/>
        </authorList>
    </citation>
    <scope>NUCLEOTIDE SEQUENCE [LARGE SCALE GENOMIC DNA]</scope>
    <source>
        <strain evidence="17 18">36-1</strain>
    </source>
</reference>
<feature type="region of interest" description="Disordered" evidence="13">
    <location>
        <begin position="888"/>
        <end position="922"/>
    </location>
</feature>
<keyword evidence="5 14" id="KW-0812">Transmembrane</keyword>
<dbReference type="FunFam" id="3.40.50.620:FF:000187">
    <property type="entry name" value="Probable FAD synthetase"/>
    <property type="match status" value="1"/>
</dbReference>
<feature type="transmembrane region" description="Helical" evidence="14">
    <location>
        <begin position="1553"/>
        <end position="1577"/>
    </location>
</feature>
<gene>
    <name evidence="17" type="ORF">PCL_09712</name>
</gene>
<evidence type="ECO:0000256" key="4">
    <source>
        <dbReference type="ARBA" id="ARBA00022448"/>
    </source>
</evidence>
<dbReference type="GO" id="GO:0016562">
    <property type="term" value="P:protein import into peroxisome matrix, receptor recycling"/>
    <property type="evidence" value="ECO:0007669"/>
    <property type="project" value="UniProtKB-ARBA"/>
</dbReference>
<keyword evidence="7" id="KW-0863">Zinc-finger</keyword>
<feature type="transmembrane region" description="Helical" evidence="14">
    <location>
        <begin position="1255"/>
        <end position="1278"/>
    </location>
</feature>
<evidence type="ECO:0000256" key="11">
    <source>
        <dbReference type="ARBA" id="ARBA00023136"/>
    </source>
</evidence>
<feature type="compositionally biased region" description="Acidic residues" evidence="13">
    <location>
        <begin position="1113"/>
        <end position="1123"/>
    </location>
</feature>
<evidence type="ECO:0000256" key="7">
    <source>
        <dbReference type="ARBA" id="ARBA00022771"/>
    </source>
</evidence>
<feature type="compositionally biased region" description="Low complexity" evidence="13">
    <location>
        <begin position="21"/>
        <end position="31"/>
    </location>
</feature>
<evidence type="ECO:0000256" key="5">
    <source>
        <dbReference type="ARBA" id="ARBA00022692"/>
    </source>
</evidence>
<feature type="compositionally biased region" description="Acidic residues" evidence="13">
    <location>
        <begin position="827"/>
        <end position="844"/>
    </location>
</feature>
<feature type="region of interest" description="Disordered" evidence="13">
    <location>
        <begin position="981"/>
        <end position="1022"/>
    </location>
</feature>
<feature type="transmembrane region" description="Helical" evidence="14">
    <location>
        <begin position="1471"/>
        <end position="1491"/>
    </location>
</feature>
<evidence type="ECO:0000313" key="17">
    <source>
        <dbReference type="EMBL" id="PWI72697.1"/>
    </source>
</evidence>
<keyword evidence="9" id="KW-0653">Protein transport</keyword>
<evidence type="ECO:0000256" key="14">
    <source>
        <dbReference type="SAM" id="Phobius"/>
    </source>
</evidence>
<feature type="domain" description="Pex N-terminal" evidence="16">
    <location>
        <begin position="472"/>
        <end position="672"/>
    </location>
</feature>
<evidence type="ECO:0000256" key="3">
    <source>
        <dbReference type="ARBA" id="ARBA00008704"/>
    </source>
</evidence>
<feature type="region of interest" description="Disordered" evidence="13">
    <location>
        <begin position="818"/>
        <end position="864"/>
    </location>
</feature>
<dbReference type="CDD" id="cd23948">
    <property type="entry name" value="FAD_synthase"/>
    <property type="match status" value="1"/>
</dbReference>
<keyword evidence="8" id="KW-0862">Zinc</keyword>
<evidence type="ECO:0000259" key="16">
    <source>
        <dbReference type="Pfam" id="PF04757"/>
    </source>
</evidence>
<evidence type="ECO:0000259" key="15">
    <source>
        <dbReference type="Pfam" id="PF01507"/>
    </source>
</evidence>
<feature type="domain" description="Phosphoadenosine phosphosulphate reductase" evidence="15">
    <location>
        <begin position="171"/>
        <end position="260"/>
    </location>
</feature>
<protein>
    <submittedName>
        <fullName evidence="17">Uncharacterized protein</fullName>
    </submittedName>
</protein>
<feature type="compositionally biased region" description="Polar residues" evidence="13">
    <location>
        <begin position="1"/>
        <end position="14"/>
    </location>
</feature>
<dbReference type="SUPFAM" id="SSF52402">
    <property type="entry name" value="Adenine nucleotide alpha hydrolases-like"/>
    <property type="match status" value="1"/>
</dbReference>
<dbReference type="InterPro" id="IPR006845">
    <property type="entry name" value="Pex_N"/>
</dbReference>
<sequence length="1819" mass="201777">MTQHSHPPVTNGTTAKVPHVATPADANADAPPRAPRVLPDVCHTLRRKVLAFLDGETDDKVLRSTQARARESMVVIEEALHRYGPDELSLSYNGGKDCLVLLILILACLPAATSHIPPKQSAHPSENGSPPSIQPLKAIYIAPPDPFPEVEDFVSISTAQYHLDLTRYALPMRQALEAYQRDQPPVRAIFMGTRRTDPHSEFLTPFSPTDGDWPQFMRVNPVLDWHYTEIWTFIRRLDIPFCSLYNQGFTSLGGTKNTRPNPALALDGDTKSFRPAYELIRDDEERLGRDSGVAGPAASGTPPAFASRGPRQQPRLVIGPPQLGGATSIHPTSVPLVNRLYSFHQTPVHPTLRCKGEPIGPPRPGSLSFIHASIDDSPVLPRARHTQQQLRLPDDATTPMTDSSFLQAQQRAREAQAAARLAAQRESSRAAQQLQRLPFPFNRLADAVGAASSREGTRPAFRVAQVDAELLDEELVDLLRGQVGDALRYFAGGHLHDDWSAEIMLALRAVLFKLTVWDHDATYGAALQNLKYTDARRVGPVLVPPSRAQKSLYGLVTVFGKYAWTRWEDWLLEQDDGHSQPSARVRLLSRWTSRLSTVHSAAAFASFLVFLLRGRYRTLLDRILRMRLAAPTSQVSREVSFEYLNRQLVWHAFTEFLLFVLPLIGINRWRRWLSRTWRKTKEIIHTGPTSGDGSDAVARGEYAFLPERTCAICYQDQNDAATTETEVLAAAASSGGVIGSAQTDVTNPYETIPCGCVYCFVCLATRLEREEGEGWTCLRCGEHVKECRPWSGDVLEPAAGPTARRKVSGGAAKVVAFSDDVTGGLTEQDEDEDEDEEDEDEEGLDALQESSETDGEYEESNLSQSIPSAALKSPKALQLQTVPPIHCRAGQSAAPPVPSSSPPAGSPFPAAPSPAARARQSSLKCRPVHELELHPCLNLTSHRQTTKQLPALPQNETLGTETHHLKKRPHPVRLSVTLNTPIAPETTSPPEHRPKGVRETITSRAPGRAGPGLRRSRRPHPPVLRCSASLPPSAAMPSFFQFTQGSETRFRPADASSPLLGRFRAVPPRPGLDQRHRRHSQLGLLADRVGDGRGSVHVGYGALLAAELEAEAAAADDDDDDDGNGGNGGFDDDRSVTQRLWQAYVVDLWIDPRQTAVRRVVERWWSRYGLLVFLPALLAVAWCSVPFPQYPLPDYNDDPDGTEDGHKAPGHGEAEVQVNFWFFLFVYYGFYNITALIWITKVFNLYSLNWWPQSLGFPLTVSLIAVLSIAAPVPVFFIPETRFLTVHNTAWISWTFIIMAMPVAIAFIILTTNERHIGLRHSLSETQRIFTTSWWTGEPDTLPRGAAPFSRGGRGGGGYQSVSSADAFLEPDAAASLLHVAAPTPRRRPQRVAIRRRWLPASFVRFLWFCVALFVGLMAYVIGEAYAEIYLRTLPHNNLETVVYVYGWVITVHLLDALTGWVLGIREGERVGSYPLSWVFKLYFMLTYQTYVRALYARLRTPSQFITLQVLSSTGLVVVTPIMMTRLFHRALTVLGLNTQSYGSYQKLQTRNVFIRFLAENASMATFVGSILVLHFGANKRVYPYFSFDQDDGPYNFALTLKFSLVTWGCELVASLAVRGLIRVFFGVDVGLEGRLDLAVWPELLPTCVTVMLHVLQNMLFSIIRLQFHHVIPLFAEKACIWQFRALDIHPPLSRIWAPLPTQIELRFIFLLQLPPPLPHHVGLDSLMHACTRPAMWSDLLRTEHPHSAASVTVTAQPNALTDLPVSTTAACRLRNLASHLPGAHRPRVQPPSPPGAANHAPRDEGEQGSLTTRDGLIT</sequence>
<comment type="subcellular location">
    <subcellularLocation>
        <location evidence="1">Peroxisome membrane</location>
        <topology evidence="1">Multi-pass membrane protein</topology>
    </subcellularLocation>
</comment>
<dbReference type="Pfam" id="PF04757">
    <property type="entry name" value="Pex2_Pex12"/>
    <property type="match status" value="1"/>
</dbReference>
<evidence type="ECO:0000256" key="13">
    <source>
        <dbReference type="SAM" id="MobiDB-lite"/>
    </source>
</evidence>